<dbReference type="Pfam" id="PF00291">
    <property type="entry name" value="PALP"/>
    <property type="match status" value="1"/>
</dbReference>
<dbReference type="PANTHER" id="PTHR48077:SF6">
    <property type="entry name" value="TRYPTOPHAN SYNTHASE"/>
    <property type="match status" value="1"/>
</dbReference>
<evidence type="ECO:0000256" key="3">
    <source>
        <dbReference type="ARBA" id="ARBA00004733"/>
    </source>
</evidence>
<sequence length="453" mass="48752">MAHEATRVLLDESRIPRTWYNIVADLPAPPPPPLHPGTRRPVGPDDLAPLFPMELIAQEAGAERFVPIPDDVLDVYRLWRPTPLIRARRLERALGTPARIYYKYEGGSPSGSHKANTAVPQAHYNAREGIRRLTTETGAGQWGTALAFACAQYGLDCEIWMVRASHDQKPHRRSLMGVYGATVHASPSPLTRAGEAILADDPESPGSLGIAISEAVEVAAGADDTRYALGSVLNHVLMHQTVIGEEALEQLAAFGETPDLIVGCTGGGSNFAGLAFPFLREKLAGRIAPEIRAVEPAACPSFTRGAYAYDFGDTAGLTPLLKMHTLGHGFVPDPIHAGGLRYHGMSPLLSHLYELGMFGAVARSQTECFEAGVRFARAEGIVPAPEPAHAVAETIAEALRCKETGEPKVILTALCGHGHFDLAAYDRYLSGEMRDFTLPQERIDAALAALPVR</sequence>
<dbReference type="AlphaFoldDB" id="A0A2W2HSZ8"/>
<dbReference type="NCBIfam" id="TIGR01415">
    <property type="entry name" value="trpB_rel"/>
    <property type="match status" value="1"/>
</dbReference>
<protein>
    <recommendedName>
        <fullName evidence="12">Tryptophan synthase beta chain</fullName>
        <ecNumber evidence="12">4.2.1.20</ecNumber>
    </recommendedName>
</protein>
<evidence type="ECO:0000313" key="15">
    <source>
        <dbReference type="Proteomes" id="UP000248544"/>
    </source>
</evidence>
<gene>
    <name evidence="12" type="primary">trpB</name>
    <name evidence="14" type="ORF">C1I98_06390</name>
</gene>
<dbReference type="UniPathway" id="UPA00035">
    <property type="reaction ID" value="UER00044"/>
</dbReference>
<evidence type="ECO:0000256" key="5">
    <source>
        <dbReference type="ARBA" id="ARBA00011270"/>
    </source>
</evidence>
<evidence type="ECO:0000256" key="1">
    <source>
        <dbReference type="ARBA" id="ARBA00001933"/>
    </source>
</evidence>
<feature type="domain" description="Tryptophan synthase beta chain-like PALP" evidence="13">
    <location>
        <begin position="78"/>
        <end position="416"/>
    </location>
</feature>
<comment type="subunit">
    <text evidence="5 12">Tetramer of two alpha and two beta chains.</text>
</comment>
<dbReference type="GO" id="GO:0005737">
    <property type="term" value="C:cytoplasm"/>
    <property type="evidence" value="ECO:0007669"/>
    <property type="project" value="TreeGrafter"/>
</dbReference>
<accession>A0A2W2HSZ8</accession>
<keyword evidence="7 12" id="KW-0822">Tryptophan biosynthesis</keyword>
<evidence type="ECO:0000256" key="8">
    <source>
        <dbReference type="ARBA" id="ARBA00022898"/>
    </source>
</evidence>
<comment type="function">
    <text evidence="2 12">The beta subunit is responsible for the synthesis of L-tryptophan from indole and L-serine.</text>
</comment>
<keyword evidence="9 12" id="KW-0057">Aromatic amino acid biosynthesis</keyword>
<reference evidence="14 15" key="1">
    <citation type="submission" date="2018-01" db="EMBL/GenBank/DDBJ databases">
        <title>Draft genome sequence of Sphaerisporangium sp. 7K107.</title>
        <authorList>
            <person name="Sahin N."/>
            <person name="Saygin H."/>
            <person name="Ay H."/>
        </authorList>
    </citation>
    <scope>NUCLEOTIDE SEQUENCE [LARGE SCALE GENOMIC DNA]</scope>
    <source>
        <strain evidence="14 15">7K107</strain>
    </source>
</reference>
<dbReference type="GO" id="GO:0030170">
    <property type="term" value="F:pyridoxal phosphate binding"/>
    <property type="evidence" value="ECO:0007669"/>
    <property type="project" value="InterPro"/>
</dbReference>
<keyword evidence="8 12" id="KW-0663">Pyridoxal phosphate</keyword>
<comment type="catalytic activity">
    <reaction evidence="11 12">
        <text>(1S,2R)-1-C-(indol-3-yl)glycerol 3-phosphate + L-serine = D-glyceraldehyde 3-phosphate + L-tryptophan + H2O</text>
        <dbReference type="Rhea" id="RHEA:10532"/>
        <dbReference type="ChEBI" id="CHEBI:15377"/>
        <dbReference type="ChEBI" id="CHEBI:33384"/>
        <dbReference type="ChEBI" id="CHEBI:57912"/>
        <dbReference type="ChEBI" id="CHEBI:58866"/>
        <dbReference type="ChEBI" id="CHEBI:59776"/>
        <dbReference type="EC" id="4.2.1.20"/>
    </reaction>
</comment>
<dbReference type="InterPro" id="IPR036052">
    <property type="entry name" value="TrpB-like_PALP_sf"/>
</dbReference>
<dbReference type="EC" id="4.2.1.20" evidence="12"/>
<keyword evidence="15" id="KW-1185">Reference proteome</keyword>
<dbReference type="InterPro" id="IPR001926">
    <property type="entry name" value="TrpB-like_PALP"/>
</dbReference>
<evidence type="ECO:0000256" key="10">
    <source>
        <dbReference type="ARBA" id="ARBA00023239"/>
    </source>
</evidence>
<evidence type="ECO:0000313" key="14">
    <source>
        <dbReference type="EMBL" id="PZG53018.1"/>
    </source>
</evidence>
<dbReference type="SUPFAM" id="SSF53686">
    <property type="entry name" value="Tryptophan synthase beta subunit-like PLP-dependent enzymes"/>
    <property type="match status" value="1"/>
</dbReference>
<dbReference type="EMBL" id="POUA01000030">
    <property type="protein sequence ID" value="PZG53018.1"/>
    <property type="molecule type" value="Genomic_DNA"/>
</dbReference>
<dbReference type="HAMAP" id="MF_00133">
    <property type="entry name" value="Trp_synth_beta"/>
    <property type="match status" value="1"/>
</dbReference>
<dbReference type="PANTHER" id="PTHR48077">
    <property type="entry name" value="TRYPTOPHAN SYNTHASE-RELATED"/>
    <property type="match status" value="1"/>
</dbReference>
<dbReference type="Proteomes" id="UP000248544">
    <property type="component" value="Unassembled WGS sequence"/>
</dbReference>
<evidence type="ECO:0000256" key="4">
    <source>
        <dbReference type="ARBA" id="ARBA00009982"/>
    </source>
</evidence>
<keyword evidence="6 12" id="KW-0028">Amino-acid biosynthesis</keyword>
<organism evidence="14 15">
    <name type="scientific">Spongiactinospora gelatinilytica</name>
    <dbReference type="NCBI Taxonomy" id="2666298"/>
    <lineage>
        <taxon>Bacteria</taxon>
        <taxon>Bacillati</taxon>
        <taxon>Actinomycetota</taxon>
        <taxon>Actinomycetes</taxon>
        <taxon>Streptosporangiales</taxon>
        <taxon>Streptosporangiaceae</taxon>
        <taxon>Spongiactinospora</taxon>
    </lineage>
</organism>
<dbReference type="GO" id="GO:0004834">
    <property type="term" value="F:tryptophan synthase activity"/>
    <property type="evidence" value="ECO:0007669"/>
    <property type="project" value="UniProtKB-UniRule"/>
</dbReference>
<evidence type="ECO:0000256" key="7">
    <source>
        <dbReference type="ARBA" id="ARBA00022822"/>
    </source>
</evidence>
<evidence type="ECO:0000256" key="12">
    <source>
        <dbReference type="HAMAP-Rule" id="MF_00133"/>
    </source>
</evidence>
<comment type="pathway">
    <text evidence="3 12">Amino-acid biosynthesis; L-tryptophan biosynthesis; L-tryptophan from chorismate: step 5/5.</text>
</comment>
<dbReference type="PIRSF" id="PIRSF500824">
    <property type="entry name" value="TrpB_prok"/>
    <property type="match status" value="1"/>
</dbReference>
<comment type="similarity">
    <text evidence="4 12">Belongs to the TrpB family.</text>
</comment>
<comment type="caution">
    <text evidence="14">The sequence shown here is derived from an EMBL/GenBank/DDBJ whole genome shotgun (WGS) entry which is preliminary data.</text>
</comment>
<dbReference type="InterPro" id="IPR006316">
    <property type="entry name" value="Trp_synth_b-like"/>
</dbReference>
<comment type="cofactor">
    <cofactor evidence="1 12">
        <name>pyridoxal 5'-phosphate</name>
        <dbReference type="ChEBI" id="CHEBI:597326"/>
    </cofactor>
</comment>
<proteinExistence type="inferred from homology"/>
<dbReference type="NCBIfam" id="NF009057">
    <property type="entry name" value="PRK12391.1"/>
    <property type="match status" value="1"/>
</dbReference>
<keyword evidence="10 12" id="KW-0456">Lyase</keyword>
<evidence type="ECO:0000256" key="6">
    <source>
        <dbReference type="ARBA" id="ARBA00022605"/>
    </source>
</evidence>
<dbReference type="Gene3D" id="3.40.50.1100">
    <property type="match status" value="2"/>
</dbReference>
<dbReference type="InterPro" id="IPR023026">
    <property type="entry name" value="Trp_synth_beta/beta-like"/>
</dbReference>
<evidence type="ECO:0000256" key="2">
    <source>
        <dbReference type="ARBA" id="ARBA00002786"/>
    </source>
</evidence>
<dbReference type="PIRSF" id="PIRSF001413">
    <property type="entry name" value="Trp_syn_beta"/>
    <property type="match status" value="1"/>
</dbReference>
<dbReference type="GO" id="GO:0052684">
    <property type="term" value="F:L-serine hydro-lyase (adding indole, L-tryptophan-forming) activity"/>
    <property type="evidence" value="ECO:0007669"/>
    <property type="project" value="TreeGrafter"/>
</dbReference>
<name>A0A2W2HSZ8_9ACTN</name>
<evidence type="ECO:0000259" key="13">
    <source>
        <dbReference type="Pfam" id="PF00291"/>
    </source>
</evidence>
<evidence type="ECO:0000256" key="11">
    <source>
        <dbReference type="ARBA" id="ARBA00049047"/>
    </source>
</evidence>
<evidence type="ECO:0000256" key="9">
    <source>
        <dbReference type="ARBA" id="ARBA00023141"/>
    </source>
</evidence>
<feature type="modified residue" description="N6-(pyridoxal phosphate)lysine" evidence="12">
    <location>
        <position position="114"/>
    </location>
</feature>